<evidence type="ECO:0000313" key="6">
    <source>
        <dbReference type="EMBL" id="KAB3537875.1"/>
    </source>
</evidence>
<dbReference type="EMBL" id="WBZC01000006">
    <property type="protein sequence ID" value="KAB3537875.1"/>
    <property type="molecule type" value="Genomic_DNA"/>
</dbReference>
<organism evidence="6 7">
    <name type="scientific">Alkaliphilus pronyensis</name>
    <dbReference type="NCBI Taxonomy" id="1482732"/>
    <lineage>
        <taxon>Bacteria</taxon>
        <taxon>Bacillati</taxon>
        <taxon>Bacillota</taxon>
        <taxon>Clostridia</taxon>
        <taxon>Peptostreptococcales</taxon>
        <taxon>Natronincolaceae</taxon>
        <taxon>Alkaliphilus</taxon>
    </lineage>
</organism>
<evidence type="ECO:0000256" key="2">
    <source>
        <dbReference type="ARBA" id="ARBA00022801"/>
    </source>
</evidence>
<evidence type="ECO:0000256" key="3">
    <source>
        <dbReference type="ARBA" id="ARBA00022840"/>
    </source>
</evidence>
<dbReference type="AlphaFoldDB" id="A0A6I0F793"/>
<dbReference type="GO" id="GO:0003676">
    <property type="term" value="F:nucleic acid binding"/>
    <property type="evidence" value="ECO:0007669"/>
    <property type="project" value="InterPro"/>
</dbReference>
<dbReference type="InterPro" id="IPR006555">
    <property type="entry name" value="ATP-dep_Helicase_C"/>
</dbReference>
<keyword evidence="7" id="KW-1185">Reference proteome</keyword>
<evidence type="ECO:0000256" key="1">
    <source>
        <dbReference type="ARBA" id="ARBA00022741"/>
    </source>
</evidence>
<dbReference type="PROSITE" id="PS51193">
    <property type="entry name" value="HELICASE_ATP_BIND_2"/>
    <property type="match status" value="1"/>
</dbReference>
<dbReference type="GO" id="GO:0003678">
    <property type="term" value="F:DNA helicase activity"/>
    <property type="evidence" value="ECO:0007669"/>
    <property type="project" value="TreeGrafter"/>
</dbReference>
<dbReference type="PANTHER" id="PTHR11472">
    <property type="entry name" value="DNA REPAIR DEAD HELICASE RAD3/XP-D SUBFAMILY MEMBER"/>
    <property type="match status" value="1"/>
</dbReference>
<comment type="caution">
    <text evidence="6">The sequence shown here is derived from an EMBL/GenBank/DDBJ whole genome shotgun (WGS) entry which is preliminary data.</text>
</comment>
<proteinExistence type="inferred from homology"/>
<dbReference type="GO" id="GO:0016818">
    <property type="term" value="F:hydrolase activity, acting on acid anhydrides, in phosphorus-containing anhydrides"/>
    <property type="evidence" value="ECO:0007669"/>
    <property type="project" value="InterPro"/>
</dbReference>
<dbReference type="OrthoDB" id="9803913at2"/>
<reference evidence="6 7" key="1">
    <citation type="submission" date="2019-10" db="EMBL/GenBank/DDBJ databases">
        <title>Alkaliphilus serpentinus sp. nov. and Alkaliphilus pronyensis sp. nov., two novel anaerobic alkaliphilic species isolated from the serpentinized-hosted hydrothermal field of the Prony Bay (New Caledonia).</title>
        <authorList>
            <person name="Postec A."/>
        </authorList>
    </citation>
    <scope>NUCLEOTIDE SEQUENCE [LARGE SCALE GENOMIC DNA]</scope>
    <source>
        <strain evidence="6 7">LacV</strain>
    </source>
</reference>
<sequence>MEEIRMSKINRHTEYALEQLSTKVKLEEREIGIFISRDCIVTETYTGKTYKYRAYNYITGETKYIGYKKEAIGSKEYEDLLTKIADYKFYNISYPESGEKLIEYIFNKVFENFGFNKRHEQIELSKHMYIVMTQKAISLSDVAVGLGKTHAYLVAAIAYQICGYREVEAETITHPIIISTSSKRLQNAIVRDYLPEISNMLMAHGIIDEEITAVIRKGRSNYICDLRLRNYVNCLDPQKKNSREYEVLKKALDSNHADLENIVGISRYDRQRINVIAGHCSSCPKGKTCSYIRYLKILNAPHYNFQVTNHNYMIADILKRSREEKSLLPRHHIVICDEAHKLIEVYSDMQTVVLSKYKIFSLIKRIKPQSENNKRFKKMNQLCNSIIENTQHLFNEDLHITVENHQDESTKYGLQDSTLLLRQFSRIKKNLQQLVLTVPDYNRKEQIAFEKLGDIVDCILSEDSIRWVEMEQTRVLIKAIPKKIHQMLGQDIFKEDVAVLLTSGTLSVGGDFSYTKSMLGIEHIKRVNEMYKVSPFNYYQNTLLYQANDLPYPNPNDGQYIKAIADRILTLTQASYGHALVLFTSYEMMSKVYGLLKNEQVPFPLFILSKGKNSVLQTYRKSKNGVLLACGGMWEGVNLTGDLLSHLIIVKLPFPVPDPITEYKKEELDEDDLFKEEILIPQMLTKLKQGYGRAVRTETDTAVISILDIRANGRYKDAVRKALPNCRVTHNIKEITSFIQVKKSPEYFL</sequence>
<keyword evidence="2" id="KW-0378">Hydrolase</keyword>
<evidence type="ECO:0000313" key="7">
    <source>
        <dbReference type="Proteomes" id="UP000432715"/>
    </source>
</evidence>
<evidence type="ECO:0000256" key="4">
    <source>
        <dbReference type="ARBA" id="ARBA00038058"/>
    </source>
</evidence>
<keyword evidence="3" id="KW-0067">ATP-binding</keyword>
<evidence type="ECO:0000259" key="5">
    <source>
        <dbReference type="PROSITE" id="PS51193"/>
    </source>
</evidence>
<dbReference type="Proteomes" id="UP000432715">
    <property type="component" value="Unassembled WGS sequence"/>
</dbReference>
<dbReference type="InterPro" id="IPR014013">
    <property type="entry name" value="Helic_SF1/SF2_ATP-bd_DinG/Rad3"/>
</dbReference>
<accession>A0A6I0F793</accession>
<dbReference type="Pfam" id="PF13307">
    <property type="entry name" value="Helicase_C_2"/>
    <property type="match status" value="1"/>
</dbReference>
<feature type="domain" description="Helicase ATP-binding" evidence="5">
    <location>
        <begin position="107"/>
        <end position="386"/>
    </location>
</feature>
<keyword evidence="1" id="KW-0547">Nucleotide-binding</keyword>
<gene>
    <name evidence="6" type="ORF">F8154_01895</name>
</gene>
<dbReference type="GO" id="GO:0006139">
    <property type="term" value="P:nucleobase-containing compound metabolic process"/>
    <property type="evidence" value="ECO:0007669"/>
    <property type="project" value="InterPro"/>
</dbReference>
<dbReference type="PANTHER" id="PTHR11472:SF34">
    <property type="entry name" value="REGULATOR OF TELOMERE ELONGATION HELICASE 1"/>
    <property type="match status" value="1"/>
</dbReference>
<dbReference type="InterPro" id="IPR027417">
    <property type="entry name" value="P-loop_NTPase"/>
</dbReference>
<dbReference type="SMART" id="SM00491">
    <property type="entry name" value="HELICc2"/>
    <property type="match status" value="1"/>
</dbReference>
<dbReference type="Gene3D" id="3.40.50.300">
    <property type="entry name" value="P-loop containing nucleotide triphosphate hydrolases"/>
    <property type="match status" value="2"/>
</dbReference>
<keyword evidence="6" id="KW-0347">Helicase</keyword>
<dbReference type="SUPFAM" id="SSF52540">
    <property type="entry name" value="P-loop containing nucleoside triphosphate hydrolases"/>
    <property type="match status" value="1"/>
</dbReference>
<comment type="similarity">
    <text evidence="4">Belongs to the helicase family. DinG subfamily.</text>
</comment>
<name>A0A6I0F793_9FIRM</name>
<dbReference type="InterPro" id="IPR045028">
    <property type="entry name" value="DinG/Rad3-like"/>
</dbReference>
<dbReference type="GO" id="GO:0005524">
    <property type="term" value="F:ATP binding"/>
    <property type="evidence" value="ECO:0007669"/>
    <property type="project" value="UniProtKB-KW"/>
</dbReference>
<protein>
    <submittedName>
        <fullName evidence="6">ATP-dependent DNA helicase</fullName>
    </submittedName>
</protein>